<evidence type="ECO:0000256" key="1">
    <source>
        <dbReference type="SAM" id="Phobius"/>
    </source>
</evidence>
<proteinExistence type="predicted"/>
<dbReference type="Proteomes" id="UP000494256">
    <property type="component" value="Unassembled WGS sequence"/>
</dbReference>
<protein>
    <submittedName>
        <fullName evidence="2">Uncharacterized protein</fullName>
    </submittedName>
</protein>
<keyword evidence="1" id="KW-0472">Membrane</keyword>
<dbReference type="EMBL" id="CADEBD010000297">
    <property type="protein sequence ID" value="CAB3234928.1"/>
    <property type="molecule type" value="Genomic_DNA"/>
</dbReference>
<feature type="transmembrane region" description="Helical" evidence="1">
    <location>
        <begin position="32"/>
        <end position="56"/>
    </location>
</feature>
<keyword evidence="1" id="KW-0812">Transmembrane</keyword>
<gene>
    <name evidence="2" type="ORF">APLA_LOCUS6807</name>
</gene>
<comment type="caution">
    <text evidence="2">The sequence shown here is derived from an EMBL/GenBank/DDBJ whole genome shotgun (WGS) entry which is preliminary data.</text>
</comment>
<reference evidence="2 3" key="1">
    <citation type="submission" date="2020-04" db="EMBL/GenBank/DDBJ databases">
        <authorList>
            <person name="Wallbank WR R."/>
            <person name="Pardo Diaz C."/>
            <person name="Kozak K."/>
            <person name="Martin S."/>
            <person name="Jiggins C."/>
            <person name="Moest M."/>
            <person name="Warren A I."/>
            <person name="Byers J.R.P. K."/>
            <person name="Montejo-Kovacevich G."/>
            <person name="Yen C E."/>
        </authorList>
    </citation>
    <scope>NUCLEOTIDE SEQUENCE [LARGE SCALE GENOMIC DNA]</scope>
</reference>
<accession>A0A8S0ZLM1</accession>
<evidence type="ECO:0000313" key="3">
    <source>
        <dbReference type="Proteomes" id="UP000494256"/>
    </source>
</evidence>
<dbReference type="OrthoDB" id="44841at2759"/>
<dbReference type="AlphaFoldDB" id="A0A8S0ZLM1"/>
<name>A0A8S0ZLM1_ARCPL</name>
<organism evidence="2 3">
    <name type="scientific">Arctia plantaginis</name>
    <name type="common">Wood tiger moth</name>
    <name type="synonym">Phalaena plantaginis</name>
    <dbReference type="NCBI Taxonomy" id="874455"/>
    <lineage>
        <taxon>Eukaryota</taxon>
        <taxon>Metazoa</taxon>
        <taxon>Ecdysozoa</taxon>
        <taxon>Arthropoda</taxon>
        <taxon>Hexapoda</taxon>
        <taxon>Insecta</taxon>
        <taxon>Pterygota</taxon>
        <taxon>Neoptera</taxon>
        <taxon>Endopterygota</taxon>
        <taxon>Lepidoptera</taxon>
        <taxon>Glossata</taxon>
        <taxon>Ditrysia</taxon>
        <taxon>Noctuoidea</taxon>
        <taxon>Erebidae</taxon>
        <taxon>Arctiinae</taxon>
        <taxon>Arctia</taxon>
    </lineage>
</organism>
<keyword evidence="1" id="KW-1133">Transmembrane helix</keyword>
<evidence type="ECO:0000313" key="2">
    <source>
        <dbReference type="EMBL" id="CAB3234928.1"/>
    </source>
</evidence>
<sequence length="117" mass="12948">MRELYIKYRLYYADAQILMVHQRTGSKCRQQFPINAFTLFALLLCAILALVSGIPYESQDVAPAELVVDDLLEGAESRGHGYHGPKYHGLGRGGYHHGTDPDSCNYIVQKAGSCISS</sequence>